<sequence length="270" mass="29915">TSPPSSPPPGTDGRRLGSGGLTRNEDVLFSSRQGGFPKFPMPDYAPDFSCGLRKTPKIAEIEVYKRGDGFVHHCGGAIISPLHVLTAAHCFQNHRLSMADYRVKVGDYDLERQDEDEQMFEIDTWRIHHNFKQVEASERHGNPDVPVRDPGLLANFDDPYSPAPNVRSDYDFSNSMVLEGEVLLIEDGLCRDLYGSQTYTDGMVCAGYMQGKIDACNGDSGGPLACEIDGRYTLLGLVSWGKSCGKAQRPGIYTNVKHYLDWIMTAMEDL</sequence>
<feature type="non-terminal residue" evidence="9">
    <location>
        <position position="1"/>
    </location>
</feature>
<comment type="similarity">
    <text evidence="5">Belongs to the peptidase S1 family. CLIP subfamily.</text>
</comment>
<reference evidence="9 10" key="1">
    <citation type="submission" date="2018-04" db="EMBL/GenBank/DDBJ databases">
        <authorList>
            <person name="Zhang X."/>
            <person name="Yuan J."/>
            <person name="Li F."/>
            <person name="Xiang J."/>
        </authorList>
    </citation>
    <scope>NUCLEOTIDE SEQUENCE [LARGE SCALE GENOMIC DNA]</scope>
    <source>
        <tissue evidence="9">Muscle</tissue>
    </source>
</reference>
<keyword evidence="1 6" id="KW-0645">Protease</keyword>
<dbReference type="InterPro" id="IPR001314">
    <property type="entry name" value="Peptidase_S1A"/>
</dbReference>
<dbReference type="CDD" id="cd00190">
    <property type="entry name" value="Tryp_SPc"/>
    <property type="match status" value="1"/>
</dbReference>
<dbReference type="Gene3D" id="2.40.10.10">
    <property type="entry name" value="Trypsin-like serine proteases"/>
    <property type="match status" value="2"/>
</dbReference>
<evidence type="ECO:0000256" key="2">
    <source>
        <dbReference type="ARBA" id="ARBA00022801"/>
    </source>
</evidence>
<evidence type="ECO:0000259" key="8">
    <source>
        <dbReference type="PROSITE" id="PS50240"/>
    </source>
</evidence>
<dbReference type="SMART" id="SM00020">
    <property type="entry name" value="Tryp_SPc"/>
    <property type="match status" value="1"/>
</dbReference>
<comment type="caution">
    <text evidence="9">The sequence shown here is derived from an EMBL/GenBank/DDBJ whole genome shotgun (WGS) entry which is preliminary data.</text>
</comment>
<dbReference type="PROSITE" id="PS50240">
    <property type="entry name" value="TRYPSIN_DOM"/>
    <property type="match status" value="1"/>
</dbReference>
<evidence type="ECO:0000256" key="1">
    <source>
        <dbReference type="ARBA" id="ARBA00022670"/>
    </source>
</evidence>
<dbReference type="GO" id="GO:0006508">
    <property type="term" value="P:proteolysis"/>
    <property type="evidence" value="ECO:0007669"/>
    <property type="project" value="UniProtKB-KW"/>
</dbReference>
<name>A0A3R7PTK8_PENVA</name>
<keyword evidence="4" id="KW-1015">Disulfide bond</keyword>
<dbReference type="GO" id="GO:0005615">
    <property type="term" value="C:extracellular space"/>
    <property type="evidence" value="ECO:0007669"/>
    <property type="project" value="TreeGrafter"/>
</dbReference>
<dbReference type="PANTHER" id="PTHR24264">
    <property type="entry name" value="TRYPSIN-RELATED"/>
    <property type="match status" value="1"/>
</dbReference>
<feature type="region of interest" description="Disordered" evidence="7">
    <location>
        <begin position="1"/>
        <end position="22"/>
    </location>
</feature>
<dbReference type="AlphaFoldDB" id="A0A3R7PTK8"/>
<evidence type="ECO:0000313" key="10">
    <source>
        <dbReference type="Proteomes" id="UP000283509"/>
    </source>
</evidence>
<dbReference type="PROSITE" id="PS00134">
    <property type="entry name" value="TRYPSIN_HIS"/>
    <property type="match status" value="1"/>
</dbReference>
<dbReference type="Proteomes" id="UP000283509">
    <property type="component" value="Unassembled WGS sequence"/>
</dbReference>
<accession>A0A3R7PTK8</accession>
<dbReference type="EMBL" id="QCYY01001619">
    <property type="protein sequence ID" value="ROT76708.1"/>
    <property type="molecule type" value="Genomic_DNA"/>
</dbReference>
<proteinExistence type="inferred from homology"/>
<dbReference type="PANTHER" id="PTHR24264:SF54">
    <property type="entry name" value="PEPTIDASE S1 DOMAIN-CONTAINING PROTEIN"/>
    <property type="match status" value="1"/>
</dbReference>
<dbReference type="InterPro" id="IPR033116">
    <property type="entry name" value="TRYPSIN_SER"/>
</dbReference>
<evidence type="ECO:0000256" key="3">
    <source>
        <dbReference type="ARBA" id="ARBA00022825"/>
    </source>
</evidence>
<evidence type="ECO:0000313" key="9">
    <source>
        <dbReference type="EMBL" id="ROT76708.1"/>
    </source>
</evidence>
<organism evidence="9 10">
    <name type="scientific">Penaeus vannamei</name>
    <name type="common">Whiteleg shrimp</name>
    <name type="synonym">Litopenaeus vannamei</name>
    <dbReference type="NCBI Taxonomy" id="6689"/>
    <lineage>
        <taxon>Eukaryota</taxon>
        <taxon>Metazoa</taxon>
        <taxon>Ecdysozoa</taxon>
        <taxon>Arthropoda</taxon>
        <taxon>Crustacea</taxon>
        <taxon>Multicrustacea</taxon>
        <taxon>Malacostraca</taxon>
        <taxon>Eumalacostraca</taxon>
        <taxon>Eucarida</taxon>
        <taxon>Decapoda</taxon>
        <taxon>Dendrobranchiata</taxon>
        <taxon>Penaeoidea</taxon>
        <taxon>Penaeidae</taxon>
        <taxon>Penaeus</taxon>
    </lineage>
</organism>
<protein>
    <recommendedName>
        <fullName evidence="8">Peptidase S1 domain-containing protein</fullName>
    </recommendedName>
</protein>
<gene>
    <name evidence="9" type="ORF">C7M84_004697</name>
</gene>
<evidence type="ECO:0000256" key="6">
    <source>
        <dbReference type="RuleBase" id="RU363034"/>
    </source>
</evidence>
<keyword evidence="2 6" id="KW-0378">Hydrolase</keyword>
<feature type="domain" description="Peptidase S1" evidence="8">
    <location>
        <begin position="32"/>
        <end position="268"/>
    </location>
</feature>
<evidence type="ECO:0000256" key="4">
    <source>
        <dbReference type="ARBA" id="ARBA00023157"/>
    </source>
</evidence>
<keyword evidence="3 6" id="KW-0720">Serine protease</keyword>
<evidence type="ECO:0000256" key="5">
    <source>
        <dbReference type="ARBA" id="ARBA00024195"/>
    </source>
</evidence>
<dbReference type="OrthoDB" id="5979691at2759"/>
<dbReference type="InterPro" id="IPR050127">
    <property type="entry name" value="Serine_Proteases_S1"/>
</dbReference>
<dbReference type="PROSITE" id="PS00135">
    <property type="entry name" value="TRYPSIN_SER"/>
    <property type="match status" value="1"/>
</dbReference>
<dbReference type="InterPro" id="IPR043504">
    <property type="entry name" value="Peptidase_S1_PA_chymotrypsin"/>
</dbReference>
<dbReference type="GO" id="GO:0004252">
    <property type="term" value="F:serine-type endopeptidase activity"/>
    <property type="evidence" value="ECO:0007669"/>
    <property type="project" value="InterPro"/>
</dbReference>
<dbReference type="SUPFAM" id="SSF50494">
    <property type="entry name" value="Trypsin-like serine proteases"/>
    <property type="match status" value="1"/>
</dbReference>
<dbReference type="InterPro" id="IPR018114">
    <property type="entry name" value="TRYPSIN_HIS"/>
</dbReference>
<keyword evidence="10" id="KW-1185">Reference proteome</keyword>
<dbReference type="STRING" id="6689.A0A3R7PTK8"/>
<evidence type="ECO:0000256" key="7">
    <source>
        <dbReference type="SAM" id="MobiDB-lite"/>
    </source>
</evidence>
<dbReference type="Pfam" id="PF00089">
    <property type="entry name" value="Trypsin"/>
    <property type="match status" value="1"/>
</dbReference>
<dbReference type="PRINTS" id="PR00722">
    <property type="entry name" value="CHYMOTRYPSIN"/>
</dbReference>
<feature type="compositionally biased region" description="Pro residues" evidence="7">
    <location>
        <begin position="1"/>
        <end position="10"/>
    </location>
</feature>
<reference evidence="9 10" key="2">
    <citation type="submission" date="2019-01" db="EMBL/GenBank/DDBJ databases">
        <title>The decoding of complex shrimp genome reveals the adaptation for benthos swimmer, frequently molting mechanism and breeding impact on genome.</title>
        <authorList>
            <person name="Sun Y."/>
            <person name="Gao Y."/>
            <person name="Yu Y."/>
        </authorList>
    </citation>
    <scope>NUCLEOTIDE SEQUENCE [LARGE SCALE GENOMIC DNA]</scope>
    <source>
        <tissue evidence="9">Muscle</tissue>
    </source>
</reference>
<dbReference type="InterPro" id="IPR009003">
    <property type="entry name" value="Peptidase_S1_PA"/>
</dbReference>
<dbReference type="InterPro" id="IPR001254">
    <property type="entry name" value="Trypsin_dom"/>
</dbReference>
<dbReference type="FunFam" id="2.40.10.10:FF:000002">
    <property type="entry name" value="Transmembrane protease serine"/>
    <property type="match status" value="1"/>
</dbReference>